<dbReference type="RefSeq" id="WP_167081534.1">
    <property type="nucleotide sequence ID" value="NZ_BAAADC010000001.1"/>
</dbReference>
<keyword evidence="3" id="KW-1185">Reference proteome</keyword>
<dbReference type="AlphaFoldDB" id="A0A846MWU1"/>
<dbReference type="EMBL" id="JAASRM010000001">
    <property type="protein sequence ID" value="NIK87695.1"/>
    <property type="molecule type" value="Genomic_DNA"/>
</dbReference>
<evidence type="ECO:0000256" key="1">
    <source>
        <dbReference type="SAM" id="MobiDB-lite"/>
    </source>
</evidence>
<name>A0A846MWU1_9PROT</name>
<dbReference type="Proteomes" id="UP000570514">
    <property type="component" value="Unassembled WGS sequence"/>
</dbReference>
<proteinExistence type="predicted"/>
<evidence type="ECO:0000313" key="2">
    <source>
        <dbReference type="EMBL" id="NIK87695.1"/>
    </source>
</evidence>
<gene>
    <name evidence="2" type="ORF">FHS83_001013</name>
</gene>
<feature type="region of interest" description="Disordered" evidence="1">
    <location>
        <begin position="94"/>
        <end position="125"/>
    </location>
</feature>
<accession>A0A846MWU1</accession>
<sequence>MITIDVRHDGLGRMARVMAPLQALAERRAATFSKRWEDMARRRAELLKSSGASVMDGFAKLDAEERTKEAEDKISALTSILFKAVQHTKTGDWSAQYDTTPFSEPQPREPVMPAMESEPQPSEFKRPPLTLATLLTPGAMRRRKQETRAKFETAYNGWSYLKRWREQEYAKAYEGYRGAVAGWQQRQTLFLEAQARANARLDALARGYAWGEPEAVIGHCDLALLSLERPEGFPVFWSMAYVDGVIQIDYDLPSMAQVPVLKAVKFVPSRSSFDSVALSEKERERLYSEAVFQTALAVLHTLFACDTKQVVKAVSFNGWANFVDHAQMRPGRACILSLTAGREAFQKIDLASADPKSCFRALNGVMSPKLAALVERAAS</sequence>
<evidence type="ECO:0000313" key="3">
    <source>
        <dbReference type="Proteomes" id="UP000570514"/>
    </source>
</evidence>
<protein>
    <submittedName>
        <fullName evidence="2">Uncharacterized protein</fullName>
    </submittedName>
</protein>
<reference evidence="2 3" key="1">
    <citation type="submission" date="2020-03" db="EMBL/GenBank/DDBJ databases">
        <title>Genomic Encyclopedia of Type Strains, Phase IV (KMG-IV): sequencing the most valuable type-strain genomes for metagenomic binning, comparative biology and taxonomic classification.</title>
        <authorList>
            <person name="Goeker M."/>
        </authorList>
    </citation>
    <scope>NUCLEOTIDE SEQUENCE [LARGE SCALE GENOMIC DNA]</scope>
    <source>
        <strain evidence="2 3">DSM 19867</strain>
    </source>
</reference>
<feature type="compositionally biased region" description="Polar residues" evidence="1">
    <location>
        <begin position="94"/>
        <end position="103"/>
    </location>
</feature>
<organism evidence="2 3">
    <name type="scientific">Rhizomicrobium palustre</name>
    <dbReference type="NCBI Taxonomy" id="189966"/>
    <lineage>
        <taxon>Bacteria</taxon>
        <taxon>Pseudomonadati</taxon>
        <taxon>Pseudomonadota</taxon>
        <taxon>Alphaproteobacteria</taxon>
        <taxon>Micropepsales</taxon>
        <taxon>Micropepsaceae</taxon>
        <taxon>Rhizomicrobium</taxon>
    </lineage>
</organism>
<comment type="caution">
    <text evidence="2">The sequence shown here is derived from an EMBL/GenBank/DDBJ whole genome shotgun (WGS) entry which is preliminary data.</text>
</comment>